<dbReference type="EMBL" id="JACBKZ010000013">
    <property type="protein sequence ID" value="KAF5935420.1"/>
    <property type="molecule type" value="Genomic_DNA"/>
</dbReference>
<comment type="caution">
    <text evidence="5">The sequence shown here is derived from an EMBL/GenBank/DDBJ whole genome shotgun (WGS) entry which is preliminary data.</text>
</comment>
<evidence type="ECO:0000256" key="2">
    <source>
        <dbReference type="SAM" id="Phobius"/>
    </source>
</evidence>
<feature type="transmembrane region" description="Helical" evidence="2">
    <location>
        <begin position="261"/>
        <end position="280"/>
    </location>
</feature>
<evidence type="ECO:0000313" key="6">
    <source>
        <dbReference type="Proteomes" id="UP000593564"/>
    </source>
</evidence>
<feature type="compositionally biased region" description="Polar residues" evidence="1">
    <location>
        <begin position="81"/>
        <end position="91"/>
    </location>
</feature>
<proteinExistence type="predicted"/>
<dbReference type="PANTHER" id="PTHR34200:SF8">
    <property type="entry name" value="TRANSMEMBRANE PROTEIN"/>
    <property type="match status" value="1"/>
</dbReference>
<feature type="compositionally biased region" description="Basic and acidic residues" evidence="1">
    <location>
        <begin position="92"/>
        <end position="144"/>
    </location>
</feature>
<feature type="region of interest" description="Disordered" evidence="1">
    <location>
        <begin position="34"/>
        <end position="144"/>
    </location>
</feature>
<evidence type="ECO:0000256" key="1">
    <source>
        <dbReference type="SAM" id="MobiDB-lite"/>
    </source>
</evidence>
<sequence length="360" mass="39810">MELNYLLLLRLSWTLILIVCATTNLEVKATANTGLDSKNPLTLNKNNKSDEKTGRLETDVDYKKVDQVKNDKAQVGGSKEAIQNNELNDQNSIEKKQNGSKEDQSEKKGEDGSVVEGDKREKSGPTKEVPVKERSRGEECDVSKSCKDDKNKLVACLRVPGNDSPELSLLIQNKGNNPLSVTISAPDFVVLEKTKIQLLEKEDIKVKVSINSGGTDNFIVLKAGEGNCSLDFGDLIPRDFNKETDHSTKTAYINLVKKPPLVVFIVFGVLLVMVSAWMCVSFQRRHFNKSNGSKYQKLDAELPVSGGSKAESDLNDGWDNSWGDDWDDEEAPKTPSMPVTPSLSSKGLASRRFNKDGWKD</sequence>
<dbReference type="PANTHER" id="PTHR34200">
    <property type="entry name" value="DENTIN SIALOPHOSPHOPROTEIN-LIKE ISOFORM X1"/>
    <property type="match status" value="1"/>
</dbReference>
<evidence type="ECO:0000259" key="4">
    <source>
        <dbReference type="Pfam" id="PF24053"/>
    </source>
</evidence>
<name>A0A7J7G3W5_CAMSI</name>
<evidence type="ECO:0000256" key="3">
    <source>
        <dbReference type="SAM" id="SignalP"/>
    </source>
</evidence>
<organism evidence="5 6">
    <name type="scientific">Camellia sinensis</name>
    <name type="common">Tea plant</name>
    <name type="synonym">Thea sinensis</name>
    <dbReference type="NCBI Taxonomy" id="4442"/>
    <lineage>
        <taxon>Eukaryota</taxon>
        <taxon>Viridiplantae</taxon>
        <taxon>Streptophyta</taxon>
        <taxon>Embryophyta</taxon>
        <taxon>Tracheophyta</taxon>
        <taxon>Spermatophyta</taxon>
        <taxon>Magnoliopsida</taxon>
        <taxon>eudicotyledons</taxon>
        <taxon>Gunneridae</taxon>
        <taxon>Pentapetalae</taxon>
        <taxon>asterids</taxon>
        <taxon>Ericales</taxon>
        <taxon>Theaceae</taxon>
        <taxon>Camellia</taxon>
    </lineage>
</organism>
<feature type="domain" description="DUF7356" evidence="4">
    <location>
        <begin position="132"/>
        <end position="235"/>
    </location>
</feature>
<feature type="chain" id="PRO_5029621228" description="DUF7356 domain-containing protein" evidence="3">
    <location>
        <begin position="22"/>
        <end position="360"/>
    </location>
</feature>
<keyword evidence="2" id="KW-1133">Transmembrane helix</keyword>
<keyword evidence="6" id="KW-1185">Reference proteome</keyword>
<evidence type="ECO:0000313" key="5">
    <source>
        <dbReference type="EMBL" id="KAF5935420.1"/>
    </source>
</evidence>
<gene>
    <name evidence="5" type="ORF">HYC85_026549</name>
</gene>
<keyword evidence="2" id="KW-0812">Transmembrane</keyword>
<reference evidence="5 6" key="2">
    <citation type="submission" date="2020-07" db="EMBL/GenBank/DDBJ databases">
        <title>Genome assembly of wild tea tree DASZ reveals pedigree and selection history of tea varieties.</title>
        <authorList>
            <person name="Zhang W."/>
        </authorList>
    </citation>
    <scope>NUCLEOTIDE SEQUENCE [LARGE SCALE GENOMIC DNA]</scope>
    <source>
        <strain evidence="6">cv. G240</strain>
        <tissue evidence="5">Leaf</tissue>
    </source>
</reference>
<dbReference type="Pfam" id="PF24053">
    <property type="entry name" value="DUF7356"/>
    <property type="match status" value="1"/>
</dbReference>
<feature type="compositionally biased region" description="Polar residues" evidence="1">
    <location>
        <begin position="34"/>
        <end position="46"/>
    </location>
</feature>
<feature type="signal peptide" evidence="3">
    <location>
        <begin position="1"/>
        <end position="21"/>
    </location>
</feature>
<keyword evidence="3" id="KW-0732">Signal</keyword>
<feature type="region of interest" description="Disordered" evidence="1">
    <location>
        <begin position="305"/>
        <end position="360"/>
    </location>
</feature>
<keyword evidence="2" id="KW-0472">Membrane</keyword>
<accession>A0A7J7G3W5</accession>
<dbReference type="AlphaFoldDB" id="A0A7J7G3W5"/>
<dbReference type="Proteomes" id="UP000593564">
    <property type="component" value="Unassembled WGS sequence"/>
</dbReference>
<feature type="compositionally biased region" description="Basic and acidic residues" evidence="1">
    <location>
        <begin position="47"/>
        <end position="72"/>
    </location>
</feature>
<reference evidence="6" key="1">
    <citation type="journal article" date="2020" name="Nat. Commun.">
        <title>Genome assembly of wild tea tree DASZ reveals pedigree and selection history of tea varieties.</title>
        <authorList>
            <person name="Zhang W."/>
            <person name="Zhang Y."/>
            <person name="Qiu H."/>
            <person name="Guo Y."/>
            <person name="Wan H."/>
            <person name="Zhang X."/>
            <person name="Scossa F."/>
            <person name="Alseekh S."/>
            <person name="Zhang Q."/>
            <person name="Wang P."/>
            <person name="Xu L."/>
            <person name="Schmidt M.H."/>
            <person name="Jia X."/>
            <person name="Li D."/>
            <person name="Zhu A."/>
            <person name="Guo F."/>
            <person name="Chen W."/>
            <person name="Ni D."/>
            <person name="Usadel B."/>
            <person name="Fernie A.R."/>
            <person name="Wen W."/>
        </authorList>
    </citation>
    <scope>NUCLEOTIDE SEQUENCE [LARGE SCALE GENOMIC DNA]</scope>
    <source>
        <strain evidence="6">cv. G240</strain>
    </source>
</reference>
<dbReference type="InterPro" id="IPR055780">
    <property type="entry name" value="DUF7356"/>
</dbReference>
<feature type="compositionally biased region" description="Polar residues" evidence="1">
    <location>
        <begin position="337"/>
        <end position="347"/>
    </location>
</feature>
<protein>
    <recommendedName>
        <fullName evidence="4">DUF7356 domain-containing protein</fullName>
    </recommendedName>
</protein>